<dbReference type="EC" id="3.1.2.4" evidence="2"/>
<name>A0A0J0XIN7_9TREE</name>
<dbReference type="AlphaFoldDB" id="A0A0J0XIN7"/>
<dbReference type="GeneID" id="28986653"/>
<evidence type="ECO:0000256" key="2">
    <source>
        <dbReference type="ARBA" id="ARBA00011915"/>
    </source>
</evidence>
<accession>A0A0J0XIN7</accession>
<dbReference type="InterPro" id="IPR029045">
    <property type="entry name" value="ClpP/crotonase-like_dom_sf"/>
</dbReference>
<protein>
    <recommendedName>
        <fullName evidence="2">3-hydroxyisobutyryl-CoA hydrolase</fullName>
        <ecNumber evidence="2">3.1.2.4</ecNumber>
    </recommendedName>
</protein>
<keyword evidence="3 5" id="KW-0378">Hydrolase</keyword>
<dbReference type="SUPFAM" id="SSF52096">
    <property type="entry name" value="ClpP/crotonase"/>
    <property type="match status" value="1"/>
</dbReference>
<comment type="catalytic activity">
    <reaction evidence="1">
        <text>3-hydroxy-2-methylpropanoyl-CoA + H2O = 3-hydroxy-2-methylpropanoate + CoA + H(+)</text>
        <dbReference type="Rhea" id="RHEA:20888"/>
        <dbReference type="ChEBI" id="CHEBI:11805"/>
        <dbReference type="ChEBI" id="CHEBI:15377"/>
        <dbReference type="ChEBI" id="CHEBI:15378"/>
        <dbReference type="ChEBI" id="CHEBI:57287"/>
        <dbReference type="ChEBI" id="CHEBI:57340"/>
        <dbReference type="EC" id="3.1.2.4"/>
    </reaction>
</comment>
<reference evidence="5 6" key="1">
    <citation type="submission" date="2015-03" db="EMBL/GenBank/DDBJ databases">
        <title>Genomics and transcriptomics of the oil-accumulating basidiomycete yeast T. oleaginosus allow insights into substrate utilization and the diverse evolutionary trajectories of mating systems in fungi.</title>
        <authorList>
            <consortium name="DOE Joint Genome Institute"/>
            <person name="Kourist R."/>
            <person name="Kracht O."/>
            <person name="Bracharz F."/>
            <person name="Lipzen A."/>
            <person name="Nolan M."/>
            <person name="Ohm R."/>
            <person name="Grigoriev I."/>
            <person name="Sun S."/>
            <person name="Heitman J."/>
            <person name="Bruck T."/>
            <person name="Nowrousian M."/>
        </authorList>
    </citation>
    <scope>NUCLEOTIDE SEQUENCE [LARGE SCALE GENOMIC DNA]</scope>
    <source>
        <strain evidence="5 6">IBC0246</strain>
    </source>
</reference>
<feature type="domain" description="Enoyl-CoA hydratase/isomerase" evidence="4">
    <location>
        <begin position="63"/>
        <end position="406"/>
    </location>
</feature>
<evidence type="ECO:0000256" key="1">
    <source>
        <dbReference type="ARBA" id="ARBA00001709"/>
    </source>
</evidence>
<dbReference type="EMBL" id="KQ087226">
    <property type="protein sequence ID" value="KLT40946.1"/>
    <property type="molecule type" value="Genomic_DNA"/>
</dbReference>
<dbReference type="GO" id="GO:0003860">
    <property type="term" value="F:3-hydroxyisobutyryl-CoA hydrolase activity"/>
    <property type="evidence" value="ECO:0007669"/>
    <property type="project" value="UniProtKB-EC"/>
</dbReference>
<evidence type="ECO:0000256" key="3">
    <source>
        <dbReference type="ARBA" id="ARBA00022801"/>
    </source>
</evidence>
<sequence length="526" mass="56716">MSFITRMAPRMANSTASARLAAAKRHLSSSTPAMAVNSGGADVGIKLNPDTDHIKYESVGNTRIYKLNRPKALNSLDWDMIASLAKQGETWRQSELCKLVIGRGDERAFCAGGDVVGLVKLRPQYGAKYPLGFFKDEYQVNWEIARLGKPYVCIIDGFTMGGGAGISLPAQIRVATKKTVFAMPETKIGFAPDVGGNYYIAQLDGEIGAWLAMTGQEVWGRAVYELGLATHYVEPEAIPSLVEALSQLENPTLEQLSNIVASYHVAAPEGAAPSGKGSREGPSPITGEIRAFLDKTFGLASIQEVYGALEAAQGDAALSQDVKDWAKAQKDIMDHRSPTGMAVALENFKLARKAQSLKTALENDMLMSTGFCGTDRPTPEFDTGVSYLLIEKGRERANWQPSDINDPRLSPAEITKNYLDPKTPHLAETPKLVFEPAPTSEGADSTWGKFRQWGLPAESEIRAVIKGEAAGSGAFKLKPAEVIEQVLASRGEQGGPREKEIVARVNAVIAARTKADGAGYLDWVGK</sequence>
<dbReference type="PANTHER" id="PTHR43176">
    <property type="entry name" value="3-HYDROXYISOBUTYRYL-COA HYDROLASE-RELATED"/>
    <property type="match status" value="1"/>
</dbReference>
<evidence type="ECO:0000313" key="6">
    <source>
        <dbReference type="Proteomes" id="UP000053611"/>
    </source>
</evidence>
<organism evidence="5 6">
    <name type="scientific">Cutaneotrichosporon oleaginosum</name>
    <dbReference type="NCBI Taxonomy" id="879819"/>
    <lineage>
        <taxon>Eukaryota</taxon>
        <taxon>Fungi</taxon>
        <taxon>Dikarya</taxon>
        <taxon>Basidiomycota</taxon>
        <taxon>Agaricomycotina</taxon>
        <taxon>Tremellomycetes</taxon>
        <taxon>Trichosporonales</taxon>
        <taxon>Trichosporonaceae</taxon>
        <taxon>Cutaneotrichosporon</taxon>
    </lineage>
</organism>
<dbReference type="Proteomes" id="UP000053611">
    <property type="component" value="Unassembled WGS sequence"/>
</dbReference>
<dbReference type="InterPro" id="IPR032259">
    <property type="entry name" value="HIBYL-CoA-H"/>
</dbReference>
<evidence type="ECO:0000259" key="4">
    <source>
        <dbReference type="Pfam" id="PF16113"/>
    </source>
</evidence>
<dbReference type="GO" id="GO:0005739">
    <property type="term" value="C:mitochondrion"/>
    <property type="evidence" value="ECO:0007669"/>
    <property type="project" value="TreeGrafter"/>
</dbReference>
<dbReference type="GO" id="GO:0006574">
    <property type="term" value="P:L-valine catabolic process"/>
    <property type="evidence" value="ECO:0007669"/>
    <property type="project" value="TreeGrafter"/>
</dbReference>
<dbReference type="Gene3D" id="3.90.226.10">
    <property type="entry name" value="2-enoyl-CoA Hydratase, Chain A, domain 1"/>
    <property type="match status" value="1"/>
</dbReference>
<dbReference type="STRING" id="879819.A0A0J0XIN7"/>
<evidence type="ECO:0000313" key="5">
    <source>
        <dbReference type="EMBL" id="KLT40946.1"/>
    </source>
</evidence>
<dbReference type="InterPro" id="IPR045004">
    <property type="entry name" value="ECH_dom"/>
</dbReference>
<gene>
    <name evidence="5" type="ORF">CC85DRAFT_313057</name>
</gene>
<dbReference type="PANTHER" id="PTHR43176:SF3">
    <property type="entry name" value="3-HYDROXYISOBUTYRYL-COA HYDROLASE, MITOCHONDRIAL"/>
    <property type="match status" value="1"/>
</dbReference>
<keyword evidence="6" id="KW-1185">Reference proteome</keyword>
<proteinExistence type="predicted"/>
<dbReference type="RefSeq" id="XP_018277437.1">
    <property type="nucleotide sequence ID" value="XM_018426050.1"/>
</dbReference>
<dbReference type="Pfam" id="PF16113">
    <property type="entry name" value="ECH_2"/>
    <property type="match status" value="1"/>
</dbReference>
<dbReference type="OrthoDB" id="1737613at2759"/>
<dbReference type="CDD" id="cd06558">
    <property type="entry name" value="crotonase-like"/>
    <property type="match status" value="1"/>
</dbReference>